<dbReference type="InterPro" id="IPR012338">
    <property type="entry name" value="Beta-lactam/transpept-like"/>
</dbReference>
<accession>A0ABS0RT65</accession>
<comment type="caution">
    <text evidence="2">The sequence shown here is derived from an EMBL/GenBank/DDBJ whole genome shotgun (WGS) entry which is preliminary data.</text>
</comment>
<keyword evidence="3" id="KW-1185">Reference proteome</keyword>
<gene>
    <name evidence="2" type="ORF">JBF12_48475</name>
</gene>
<dbReference type="EMBL" id="JAEEAQ010001741">
    <property type="protein sequence ID" value="MBI0320657.1"/>
    <property type="molecule type" value="Genomic_DNA"/>
</dbReference>
<dbReference type="PANTHER" id="PTHR46825:SF15">
    <property type="entry name" value="BETA-LACTAMASE-RELATED DOMAIN-CONTAINING PROTEIN"/>
    <property type="match status" value="1"/>
</dbReference>
<keyword evidence="2" id="KW-0378">Hydrolase</keyword>
<dbReference type="InterPro" id="IPR050491">
    <property type="entry name" value="AmpC-like"/>
</dbReference>
<dbReference type="Proteomes" id="UP000638849">
    <property type="component" value="Unassembled WGS sequence"/>
</dbReference>
<organism evidence="2 3">
    <name type="scientific">Streptomyces javensis</name>
    <dbReference type="NCBI Taxonomy" id="114698"/>
    <lineage>
        <taxon>Bacteria</taxon>
        <taxon>Bacillati</taxon>
        <taxon>Actinomycetota</taxon>
        <taxon>Actinomycetes</taxon>
        <taxon>Kitasatosporales</taxon>
        <taxon>Streptomycetaceae</taxon>
        <taxon>Streptomyces</taxon>
        <taxon>Streptomyces violaceusniger group</taxon>
    </lineage>
</organism>
<protein>
    <submittedName>
        <fullName evidence="2">Serine hydrolase</fullName>
    </submittedName>
</protein>
<dbReference type="Pfam" id="PF00144">
    <property type="entry name" value="Beta-lactamase"/>
    <property type="match status" value="1"/>
</dbReference>
<dbReference type="GO" id="GO:0016787">
    <property type="term" value="F:hydrolase activity"/>
    <property type="evidence" value="ECO:0007669"/>
    <property type="project" value="UniProtKB-KW"/>
</dbReference>
<dbReference type="SUPFAM" id="SSF56601">
    <property type="entry name" value="beta-lactamase/transpeptidase-like"/>
    <property type="match status" value="1"/>
</dbReference>
<sequence>AVGHAKYDFKDLRTVAPLTWSNNAGAGGIYSSAHDMARWMQVQLAEGKLADGTALFSEKSQQQMWRMITPQSIPAPSGPELAPARANFAGYGEGWSLSDYRGRKLVWHTGGWPGMVSRLTLVPGEKLGVVV</sequence>
<name>A0ABS0RT65_9ACTN</name>
<evidence type="ECO:0000313" key="2">
    <source>
        <dbReference type="EMBL" id="MBI0320657.1"/>
    </source>
</evidence>
<reference evidence="2 3" key="1">
    <citation type="submission" date="2020-12" db="EMBL/GenBank/DDBJ databases">
        <authorList>
            <person name="Kusuma A.B."/>
            <person name="Nouioui I."/>
            <person name="Goodfellow M."/>
        </authorList>
    </citation>
    <scope>NUCLEOTIDE SEQUENCE [LARGE SCALE GENOMIC DNA]</scope>
    <source>
        <strain evidence="2 3">DSM 41764</strain>
    </source>
</reference>
<evidence type="ECO:0000259" key="1">
    <source>
        <dbReference type="Pfam" id="PF00144"/>
    </source>
</evidence>
<feature type="non-terminal residue" evidence="2">
    <location>
        <position position="1"/>
    </location>
</feature>
<proteinExistence type="predicted"/>
<dbReference type="PANTHER" id="PTHR46825">
    <property type="entry name" value="D-ALANYL-D-ALANINE-CARBOXYPEPTIDASE/ENDOPEPTIDASE AMPH"/>
    <property type="match status" value="1"/>
</dbReference>
<evidence type="ECO:0000313" key="3">
    <source>
        <dbReference type="Proteomes" id="UP000638849"/>
    </source>
</evidence>
<dbReference type="Gene3D" id="3.40.710.10">
    <property type="entry name" value="DD-peptidase/beta-lactamase superfamily"/>
    <property type="match status" value="1"/>
</dbReference>
<feature type="non-terminal residue" evidence="2">
    <location>
        <position position="131"/>
    </location>
</feature>
<dbReference type="InterPro" id="IPR001466">
    <property type="entry name" value="Beta-lactam-related"/>
</dbReference>
<feature type="domain" description="Beta-lactamase-related" evidence="1">
    <location>
        <begin position="8"/>
        <end position="131"/>
    </location>
</feature>